<keyword evidence="3" id="KW-0813">Transport</keyword>
<dbReference type="Proteomes" id="UP000190868">
    <property type="component" value="Chromosome"/>
</dbReference>
<evidence type="ECO:0000256" key="2">
    <source>
        <dbReference type="ARBA" id="ARBA00005658"/>
    </source>
</evidence>
<organism evidence="8 9">
    <name type="scientific">Campylobacter pinnipediorum subsp. caledonicus</name>
    <dbReference type="NCBI Taxonomy" id="1874362"/>
    <lineage>
        <taxon>Bacteria</taxon>
        <taxon>Pseudomonadati</taxon>
        <taxon>Campylobacterota</taxon>
        <taxon>Epsilonproteobacteria</taxon>
        <taxon>Campylobacterales</taxon>
        <taxon>Campylobacteraceae</taxon>
        <taxon>Campylobacter</taxon>
    </lineage>
</organism>
<dbReference type="InterPro" id="IPR000060">
    <property type="entry name" value="BCCT_transptr"/>
</dbReference>
<gene>
    <name evidence="8" type="ORF">CPIN18021_1155</name>
</gene>
<dbReference type="KEGG" id="cpin:CPIN18020_1106"/>
<accession>A0A1S6U8B8</accession>
<dbReference type="Pfam" id="PF02028">
    <property type="entry name" value="BCCT"/>
    <property type="match status" value="1"/>
</dbReference>
<dbReference type="PANTHER" id="PTHR30047">
    <property type="entry name" value="HIGH-AFFINITY CHOLINE TRANSPORT PROTEIN-RELATED"/>
    <property type="match status" value="1"/>
</dbReference>
<dbReference type="AlphaFoldDB" id="A0A1S6U8B8"/>
<dbReference type="NCBIfam" id="TIGR00842">
    <property type="entry name" value="bcct"/>
    <property type="match status" value="1"/>
</dbReference>
<comment type="subcellular location">
    <subcellularLocation>
        <location evidence="1">Cell membrane</location>
        <topology evidence="1">Multi-pass membrane protein</topology>
    </subcellularLocation>
</comment>
<dbReference type="PROSITE" id="PS01303">
    <property type="entry name" value="BCCT"/>
    <property type="match status" value="1"/>
</dbReference>
<dbReference type="PANTHER" id="PTHR30047:SF7">
    <property type="entry name" value="HIGH-AFFINITY CHOLINE TRANSPORT PROTEIN"/>
    <property type="match status" value="1"/>
</dbReference>
<protein>
    <submittedName>
        <fullName evidence="8">BCCT (Betaine/carnitine/choline) family transporter</fullName>
    </submittedName>
</protein>
<keyword evidence="7" id="KW-0472">Membrane</keyword>
<name>A0A1S6U8B8_9BACT</name>
<keyword evidence="9" id="KW-1185">Reference proteome</keyword>
<keyword evidence="6" id="KW-1133">Transmembrane helix</keyword>
<dbReference type="InterPro" id="IPR018093">
    <property type="entry name" value="BCCT_CS"/>
</dbReference>
<dbReference type="RefSeq" id="WP_078423516.1">
    <property type="nucleotide sequence ID" value="NZ_CP017018.1"/>
</dbReference>
<evidence type="ECO:0000256" key="5">
    <source>
        <dbReference type="ARBA" id="ARBA00022692"/>
    </source>
</evidence>
<dbReference type="GO" id="GO:0005886">
    <property type="term" value="C:plasma membrane"/>
    <property type="evidence" value="ECO:0007669"/>
    <property type="project" value="UniProtKB-SubCell"/>
</dbReference>
<reference evidence="9" key="1">
    <citation type="submission" date="2016-09" db="EMBL/GenBank/DDBJ databases">
        <title>Comparative genomics of the Campylobacter concisus group.</title>
        <authorList>
            <person name="Miller W.G."/>
            <person name="Yee E."/>
            <person name="Chapman M.H."/>
            <person name="Huynh S."/>
            <person name="Bono J.L."/>
            <person name="On S.L.W."/>
            <person name="StLeger J."/>
            <person name="Foster G."/>
            <person name="Parker C.T."/>
        </authorList>
    </citation>
    <scope>NUCLEOTIDE SEQUENCE [LARGE SCALE GENOMIC DNA]</scope>
    <source>
        <strain evidence="9">RM18021</strain>
    </source>
</reference>
<evidence type="ECO:0000256" key="7">
    <source>
        <dbReference type="ARBA" id="ARBA00023136"/>
    </source>
</evidence>
<proteinExistence type="inferred from homology"/>
<evidence type="ECO:0000256" key="6">
    <source>
        <dbReference type="ARBA" id="ARBA00022989"/>
    </source>
</evidence>
<evidence type="ECO:0000313" key="9">
    <source>
        <dbReference type="Proteomes" id="UP000190868"/>
    </source>
</evidence>
<evidence type="ECO:0000313" key="8">
    <source>
        <dbReference type="EMBL" id="AQW87953.1"/>
    </source>
</evidence>
<comment type="similarity">
    <text evidence="2">Belongs to the BCCT transporter (TC 2.A.15) family.</text>
</comment>
<dbReference type="GeneID" id="56566746"/>
<dbReference type="EMBL" id="CP017258">
    <property type="protein sequence ID" value="AQW87953.1"/>
    <property type="molecule type" value="Genomic_DNA"/>
</dbReference>
<evidence type="ECO:0000256" key="3">
    <source>
        <dbReference type="ARBA" id="ARBA00022448"/>
    </source>
</evidence>
<keyword evidence="4" id="KW-1003">Cell membrane</keyword>
<keyword evidence="5" id="KW-0812">Transmembrane</keyword>
<sequence>METNFKQSHSFIVFNGSIIVSLAILILSMIFPEATLKYLKDIQNFLSIKFSWFYTLSITVIFFSILYLCISKFGSIKLGPDHAKPQYDNISWFAMLFSAGMGIGIMFFGVGEPLMHFISPPNAEPQSIQAAREAMKITFFHWGFSAWAVYGIVAIVLAFFAYRHNLPLTLRSAFYPIVGDKIYGKFGDIVDIFAVVSTLFGVTTSLGYGVLQVNAGFNHLFGVPISTTTQIIFIAIITVLVTISVLSGLDKGIKILSNTNMALAILFLFFILFLGNTTELLKALVENTGNYISSFVGDTFKLYAYKKQNDAWLGGWTILYWTWWLSWSPFVGLFIAKISRGRSIREFVVGVLFVPAGFTFMWMSFFGNSAISLVQGGFTELVGMVNKDVSLALFIFLEKFPLSSVLSLIATFMIILFFITSADSAALVMDMLCLRGSNKQVKWQRAFWAIMIGVLSATLLYIGGLSALQSMTMIAALPLTLALLGSIYGLFKALNVDIYKKDSQNTIVASFARGGTYDWKERLKGIIEHPDKDDAKGFLNTVARPAFKEVCDEFKNNNLDANLTYNIKDNKIEVVVKLGEEQDFIYGVKLIKTQMPEFASDMLDMYYRGEVYLAEGGQDYDVIGWSKGAIINDIVEQYAKHIHFLYKVRQDLN</sequence>
<dbReference type="GO" id="GO:0022857">
    <property type="term" value="F:transmembrane transporter activity"/>
    <property type="evidence" value="ECO:0007669"/>
    <property type="project" value="InterPro"/>
</dbReference>
<evidence type="ECO:0000256" key="4">
    <source>
        <dbReference type="ARBA" id="ARBA00022475"/>
    </source>
</evidence>
<evidence type="ECO:0000256" key="1">
    <source>
        <dbReference type="ARBA" id="ARBA00004651"/>
    </source>
</evidence>